<geneLocation type="plasmid" evidence="3 5">
    <name>unnamed3</name>
</geneLocation>
<dbReference type="Gene3D" id="1.10.287.1080">
    <property type="entry name" value="MazG-like"/>
    <property type="match status" value="1"/>
</dbReference>
<evidence type="ECO:0000313" key="1">
    <source>
        <dbReference type="EMBL" id="AJG74106.1"/>
    </source>
</evidence>
<organism evidence="3 5">
    <name type="scientific">Bacillus thuringiensis</name>
    <dbReference type="NCBI Taxonomy" id="1428"/>
    <lineage>
        <taxon>Bacteria</taxon>
        <taxon>Bacillati</taxon>
        <taxon>Bacillota</taxon>
        <taxon>Bacilli</taxon>
        <taxon>Bacillales</taxon>
        <taxon>Bacillaceae</taxon>
        <taxon>Bacillus</taxon>
        <taxon>Bacillus cereus group</taxon>
    </lineage>
</organism>
<evidence type="ECO:0000313" key="4">
    <source>
        <dbReference type="Proteomes" id="UP000031876"/>
    </source>
</evidence>
<reference evidence="3 5" key="3">
    <citation type="submission" date="2020-05" db="EMBL/GenBank/DDBJ databases">
        <title>FDA dAtabase for Regulatory Grade micrObial Sequences (FDA-ARGOS): Supporting development and validation of Infectious Disease Dx tests.</title>
        <authorList>
            <person name="Nelson B."/>
            <person name="Plummer A."/>
            <person name="Tallon L."/>
            <person name="Sadzewicz L."/>
            <person name="Zhao X."/>
            <person name="Vavikolanu K."/>
            <person name="Mehta A."/>
            <person name="Aluvathingal J."/>
            <person name="Nadendla S."/>
            <person name="Myers T."/>
            <person name="Yan Y."/>
            <person name="Sichtig H."/>
        </authorList>
    </citation>
    <scope>NUCLEOTIDE SEQUENCE [LARGE SCALE GENOMIC DNA]</scope>
    <source>
        <strain evidence="3 5">FDAARGOS_795</strain>
        <plasmid evidence="3 5">unnamed3</plasmid>
    </source>
</reference>
<gene>
    <name evidence="1" type="ORF">BF38_5829</name>
    <name evidence="2" type="ORF">FO599_01735</name>
    <name evidence="3" type="ORF">FOC89_01730</name>
</gene>
<keyword evidence="3" id="KW-0614">Plasmid</keyword>
<proteinExistence type="predicted"/>
<accession>A0A0B5NJK8</accession>
<dbReference type="CDD" id="cd11523">
    <property type="entry name" value="NTP-PPase"/>
    <property type="match status" value="1"/>
</dbReference>
<evidence type="ECO:0008006" key="6">
    <source>
        <dbReference type="Google" id="ProtNLM"/>
    </source>
</evidence>
<dbReference type="Proteomes" id="UP000031876">
    <property type="component" value="Plasmid 2"/>
</dbReference>
<geneLocation type="plasmid" evidence="1 4">
    <name>2</name>
</geneLocation>
<dbReference type="EMBL" id="CP053979">
    <property type="protein sequence ID" value="QKH22732.1"/>
    <property type="molecule type" value="Genomic_DNA"/>
</dbReference>
<name>A0A0B5NJK8_BACTU</name>
<sequence length="174" mass="20277">MKNPIILTYKRHNTQVHEETVNMSIHATESMLKTIKREGCKGTIYLANIKGQLWDSVDVKQVNELGTVIFEESNWVTAGNYITDSIKDKVTIEDLQNYVADFKRVNCYEDESVEKRMNHLFKQTDRLADAIAQENKEQVSKDLYYAMWNLMDIANKLGVDINGECKKRMEEKYE</sequence>
<dbReference type="Proteomes" id="UP000501107">
    <property type="component" value="Plasmid unnamed3"/>
</dbReference>
<evidence type="ECO:0000313" key="3">
    <source>
        <dbReference type="EMBL" id="QKH22732.1"/>
    </source>
</evidence>
<evidence type="ECO:0000313" key="5">
    <source>
        <dbReference type="Proteomes" id="UP000501107"/>
    </source>
</evidence>
<dbReference type="AlphaFoldDB" id="A0A0B5NJK8"/>
<evidence type="ECO:0000313" key="2">
    <source>
        <dbReference type="EMBL" id="MDR4174852.1"/>
    </source>
</evidence>
<dbReference type="EMBL" id="CP009334">
    <property type="protein sequence ID" value="AJG74106.1"/>
    <property type="molecule type" value="Genomic_DNA"/>
</dbReference>
<reference evidence="2" key="2">
    <citation type="submission" date="2019-07" db="EMBL/GenBank/DDBJ databases">
        <title>Phylogenomic Reclassification of ATCC Bacillus Strains and Various Taxa within the Genus Bacillus.</title>
        <authorList>
            <person name="Riojas M.A."/>
            <person name="Frank A.M."/>
            <person name="Fenn S.L."/>
            <person name="King S.P."/>
            <person name="Brower S.M."/>
            <person name="Hazbon M.H."/>
        </authorList>
    </citation>
    <scope>NUCLEOTIDE SEQUENCE</scope>
    <source>
        <strain evidence="2">ATCC 35646</strain>
    </source>
</reference>
<dbReference type="EMBL" id="VKQN01000001">
    <property type="protein sequence ID" value="MDR4174852.1"/>
    <property type="molecule type" value="Genomic_DNA"/>
</dbReference>
<dbReference type="RefSeq" id="WP_000795331.1">
    <property type="nucleotide sequence ID" value="NZ_CP009334.1"/>
</dbReference>
<dbReference type="KEGG" id="btw:BF38_5829"/>
<protein>
    <recommendedName>
        <fullName evidence="6">NTP pyrophosphohydrolase MazG putative catalytic core domain-containing protein</fullName>
    </recommendedName>
</protein>
<reference evidence="1 4" key="1">
    <citation type="journal article" date="2015" name="Genome Announc.">
        <title>Complete genome sequences for 35 biothreat assay-relevant bacillus species.</title>
        <authorList>
            <person name="Johnson S.L."/>
            <person name="Daligault H.E."/>
            <person name="Davenport K.W."/>
            <person name="Jaissle J."/>
            <person name="Frey K.G."/>
            <person name="Ladner J.T."/>
            <person name="Broomall S.M."/>
            <person name="Bishop-Lilly K.A."/>
            <person name="Bruce D.C."/>
            <person name="Gibbons H.S."/>
            <person name="Coyne S.R."/>
            <person name="Lo C.C."/>
            <person name="Meincke L."/>
            <person name="Munk A.C."/>
            <person name="Koroleva G.I."/>
            <person name="Rosenzweig C.N."/>
            <person name="Palacios G.F."/>
            <person name="Redden C.L."/>
            <person name="Minogue T.D."/>
            <person name="Chain P.S."/>
        </authorList>
    </citation>
    <scope>NUCLEOTIDE SEQUENCE [LARGE SCALE GENOMIC DNA]</scope>
    <source>
        <strain evidence="1 4">HD1011</strain>
        <plasmid evidence="1 4">2</plasmid>
    </source>
</reference>
<dbReference type="Proteomes" id="UP001181533">
    <property type="component" value="Unassembled WGS sequence"/>
</dbReference>